<dbReference type="EMBL" id="KK712532">
    <property type="protein sequence ID" value="KFQ34273.1"/>
    <property type="molecule type" value="Genomic_DNA"/>
</dbReference>
<protein>
    <submittedName>
        <fullName evidence="1">Uncharacterized protein</fullName>
    </submittedName>
</protein>
<gene>
    <name evidence="1" type="ORF">N331_01436</name>
</gene>
<organism evidence="1 2">
    <name type="scientific">Merops nubicus</name>
    <name type="common">Northern carmine bee-eater</name>
    <dbReference type="NCBI Taxonomy" id="57421"/>
    <lineage>
        <taxon>Eukaryota</taxon>
        <taxon>Metazoa</taxon>
        <taxon>Chordata</taxon>
        <taxon>Craniata</taxon>
        <taxon>Vertebrata</taxon>
        <taxon>Euteleostomi</taxon>
        <taxon>Archelosauria</taxon>
        <taxon>Archosauria</taxon>
        <taxon>Dinosauria</taxon>
        <taxon>Saurischia</taxon>
        <taxon>Theropoda</taxon>
        <taxon>Coelurosauria</taxon>
        <taxon>Aves</taxon>
        <taxon>Neognathae</taxon>
        <taxon>Neoaves</taxon>
        <taxon>Telluraves</taxon>
        <taxon>Coraciimorphae</taxon>
        <taxon>Coraciiformes</taxon>
        <taxon>Meropidae</taxon>
        <taxon>Merops</taxon>
    </lineage>
</organism>
<dbReference type="AlphaFoldDB" id="A0A091R484"/>
<reference evidence="1 2" key="1">
    <citation type="submission" date="2014-04" db="EMBL/GenBank/DDBJ databases">
        <title>Genome evolution of avian class.</title>
        <authorList>
            <person name="Zhang G."/>
            <person name="Li C."/>
        </authorList>
    </citation>
    <scope>NUCLEOTIDE SEQUENCE [LARGE SCALE GENOMIC DNA]</scope>
    <source>
        <strain evidence="1">BGI_N331</strain>
    </source>
</reference>
<proteinExistence type="predicted"/>
<sequence>VGNLALRFLHKYIFLVSHLLVARILKAEYKSKHQFA</sequence>
<dbReference type="Proteomes" id="UP000052967">
    <property type="component" value="Unassembled WGS sequence"/>
</dbReference>
<evidence type="ECO:0000313" key="2">
    <source>
        <dbReference type="Proteomes" id="UP000052967"/>
    </source>
</evidence>
<keyword evidence="2" id="KW-1185">Reference proteome</keyword>
<accession>A0A091R484</accession>
<feature type="non-terminal residue" evidence="1">
    <location>
        <position position="36"/>
    </location>
</feature>
<evidence type="ECO:0000313" key="1">
    <source>
        <dbReference type="EMBL" id="KFQ34273.1"/>
    </source>
</evidence>
<feature type="non-terminal residue" evidence="1">
    <location>
        <position position="1"/>
    </location>
</feature>
<name>A0A091R484_MERNU</name>